<dbReference type="InterPro" id="IPR011006">
    <property type="entry name" value="CheY-like_superfamily"/>
</dbReference>
<evidence type="ECO:0000256" key="3">
    <source>
        <dbReference type="PROSITE-ProRule" id="PRU01091"/>
    </source>
</evidence>
<dbReference type="Gene3D" id="3.40.50.2300">
    <property type="match status" value="1"/>
</dbReference>
<keyword evidence="7" id="KW-1185">Reference proteome</keyword>
<accession>A0ABU7MJM3</accession>
<dbReference type="PROSITE" id="PS51755">
    <property type="entry name" value="OMPR_PHOB"/>
    <property type="match status" value="1"/>
</dbReference>
<evidence type="ECO:0000313" key="7">
    <source>
        <dbReference type="Proteomes" id="UP001347146"/>
    </source>
</evidence>
<keyword evidence="1 3" id="KW-0238">DNA-binding</keyword>
<sequence length="230" mass="24794">MNAHVRVLVVDDEPQLLRALRINLNARGFAVTTAANGAEALAAAARTNPQVVVLDLGLPDIDGLTVLEGLRGWTNVPVIVLSARADAADKVAALDAGADDYVTKPFGMEEFLARLRAAVRRGAVVSDAVGAPVVDAGDFVVDLSAKSATRGGAQVHLTPTEWGILEMLVRHEGKLVSQKEILQSVWGPTYLNQTNYLRVYLASLRRKLEADPAHPRHLLTETGMGYRFVR</sequence>
<dbReference type="CDD" id="cd00383">
    <property type="entry name" value="trans_reg_C"/>
    <property type="match status" value="1"/>
</dbReference>
<dbReference type="RefSeq" id="WP_330436363.1">
    <property type="nucleotide sequence ID" value="NZ_JAZDUF010000009.1"/>
</dbReference>
<dbReference type="InterPro" id="IPR039420">
    <property type="entry name" value="WalR-like"/>
</dbReference>
<evidence type="ECO:0000256" key="2">
    <source>
        <dbReference type="PROSITE-ProRule" id="PRU00169"/>
    </source>
</evidence>
<dbReference type="InterPro" id="IPR036388">
    <property type="entry name" value="WH-like_DNA-bd_sf"/>
</dbReference>
<evidence type="ECO:0000313" key="6">
    <source>
        <dbReference type="EMBL" id="MEE3853323.1"/>
    </source>
</evidence>
<proteinExistence type="predicted"/>
<dbReference type="PROSITE" id="PS50110">
    <property type="entry name" value="RESPONSE_REGULATORY"/>
    <property type="match status" value="1"/>
</dbReference>
<dbReference type="Gene3D" id="6.10.250.690">
    <property type="match status" value="1"/>
</dbReference>
<dbReference type="PANTHER" id="PTHR48111">
    <property type="entry name" value="REGULATOR OF RPOS"/>
    <property type="match status" value="1"/>
</dbReference>
<gene>
    <name evidence="6" type="ORF">VZC37_23500</name>
</gene>
<reference evidence="6 7" key="1">
    <citation type="submission" date="2024-01" db="EMBL/GenBank/DDBJ databases">
        <title>Draft genome sequence of Gordonia sp. LSe1-13.</title>
        <authorList>
            <person name="Suphannarot A."/>
            <person name="Mingma R."/>
        </authorList>
    </citation>
    <scope>NUCLEOTIDE SEQUENCE [LARGE SCALE GENOMIC DNA]</scope>
    <source>
        <strain evidence="6 7">LSe1-13</strain>
    </source>
</reference>
<feature type="DNA-binding region" description="OmpR/PhoB-type" evidence="3">
    <location>
        <begin position="131"/>
        <end position="230"/>
    </location>
</feature>
<evidence type="ECO:0000259" key="4">
    <source>
        <dbReference type="PROSITE" id="PS50110"/>
    </source>
</evidence>
<dbReference type="Proteomes" id="UP001347146">
    <property type="component" value="Unassembled WGS sequence"/>
</dbReference>
<comment type="caution">
    <text evidence="6">The sequence shown here is derived from an EMBL/GenBank/DDBJ whole genome shotgun (WGS) entry which is preliminary data.</text>
</comment>
<protein>
    <submittedName>
        <fullName evidence="6">Response regulator</fullName>
    </submittedName>
</protein>
<dbReference type="InterPro" id="IPR001867">
    <property type="entry name" value="OmpR/PhoB-type_DNA-bd"/>
</dbReference>
<feature type="modified residue" description="4-aspartylphosphate" evidence="2">
    <location>
        <position position="55"/>
    </location>
</feature>
<feature type="domain" description="OmpR/PhoB-type" evidence="5">
    <location>
        <begin position="131"/>
        <end position="230"/>
    </location>
</feature>
<organism evidence="6 7">
    <name type="scientific">Gordonia sesuvii</name>
    <dbReference type="NCBI Taxonomy" id="3116777"/>
    <lineage>
        <taxon>Bacteria</taxon>
        <taxon>Bacillati</taxon>
        <taxon>Actinomycetota</taxon>
        <taxon>Actinomycetes</taxon>
        <taxon>Mycobacteriales</taxon>
        <taxon>Gordoniaceae</taxon>
        <taxon>Gordonia</taxon>
    </lineage>
</organism>
<dbReference type="InterPro" id="IPR001789">
    <property type="entry name" value="Sig_transdc_resp-reg_receiver"/>
</dbReference>
<evidence type="ECO:0000259" key="5">
    <source>
        <dbReference type="PROSITE" id="PS51755"/>
    </source>
</evidence>
<name>A0ABU7MJM3_9ACTN</name>
<dbReference type="Gene3D" id="1.10.10.10">
    <property type="entry name" value="Winged helix-like DNA-binding domain superfamily/Winged helix DNA-binding domain"/>
    <property type="match status" value="1"/>
</dbReference>
<keyword evidence="2" id="KW-0597">Phosphoprotein</keyword>
<dbReference type="SMART" id="SM00448">
    <property type="entry name" value="REC"/>
    <property type="match status" value="1"/>
</dbReference>
<dbReference type="SMART" id="SM00862">
    <property type="entry name" value="Trans_reg_C"/>
    <property type="match status" value="1"/>
</dbReference>
<dbReference type="SUPFAM" id="SSF52172">
    <property type="entry name" value="CheY-like"/>
    <property type="match status" value="1"/>
</dbReference>
<feature type="domain" description="Response regulatory" evidence="4">
    <location>
        <begin position="6"/>
        <end position="119"/>
    </location>
</feature>
<dbReference type="PANTHER" id="PTHR48111:SF50">
    <property type="entry name" value="KDP OPERON TRANSCRIPTIONAL REGULATORY PROTEIN KDPE"/>
    <property type="match status" value="1"/>
</dbReference>
<dbReference type="Pfam" id="PF00072">
    <property type="entry name" value="Response_reg"/>
    <property type="match status" value="1"/>
</dbReference>
<dbReference type="Pfam" id="PF00486">
    <property type="entry name" value="Trans_reg_C"/>
    <property type="match status" value="1"/>
</dbReference>
<dbReference type="EMBL" id="JAZDUF010000009">
    <property type="protein sequence ID" value="MEE3853323.1"/>
    <property type="molecule type" value="Genomic_DNA"/>
</dbReference>
<evidence type="ECO:0000256" key="1">
    <source>
        <dbReference type="ARBA" id="ARBA00023125"/>
    </source>
</evidence>